<organism evidence="1 2">
    <name type="scientific">Flammeovirga aprica JL-4</name>
    <dbReference type="NCBI Taxonomy" id="694437"/>
    <lineage>
        <taxon>Bacteria</taxon>
        <taxon>Pseudomonadati</taxon>
        <taxon>Bacteroidota</taxon>
        <taxon>Cytophagia</taxon>
        <taxon>Cytophagales</taxon>
        <taxon>Flammeovirgaceae</taxon>
        <taxon>Flammeovirga</taxon>
    </lineage>
</organism>
<accession>A0A7X9XCV9</accession>
<dbReference type="EMBL" id="JABANE010000146">
    <property type="protein sequence ID" value="NME72251.1"/>
    <property type="molecule type" value="Genomic_DNA"/>
</dbReference>
<dbReference type="AlphaFoldDB" id="A0A7X9XCV9"/>
<comment type="caution">
    <text evidence="1">The sequence shown here is derived from an EMBL/GenBank/DDBJ whole genome shotgun (WGS) entry which is preliminary data.</text>
</comment>
<evidence type="ECO:0000313" key="1">
    <source>
        <dbReference type="EMBL" id="NME72251.1"/>
    </source>
</evidence>
<dbReference type="Proteomes" id="UP000576082">
    <property type="component" value="Unassembled WGS sequence"/>
</dbReference>
<keyword evidence="2" id="KW-1185">Reference proteome</keyword>
<gene>
    <name evidence="1" type="ORF">HHU12_30100</name>
</gene>
<protein>
    <submittedName>
        <fullName evidence="1">Uncharacterized protein</fullName>
    </submittedName>
</protein>
<sequence length="381" mass="44250">MDGIRRNSQWLIVFILFFTVDGWAQSARQLYFRASYRDVDQVHFDSTKHFFTLPMNYGQFEINELPEAQEIDRLQIDSVQLVYTNHPKDFDFSELNTNRIEQFTHWFEGSIDDPIIRWRIIRQTKGESKADFEAMFHGIIAYYSLRPRKPLLPEQEVIRKKNIDKKFEHLVKKKLKVEDELIHITSEVFEKNRDNWNRAVIISDWTGSMYPYTIDLLSWLIKERAQDQVIGFVFFNDGDTKVTSQKSIGSTGGIYSIKDSRVIPVFNLMTKVKNNGDGGDLPENDIEAILSAQKEFKEGNTFILVADNNSVIRDLSLVSKINKPIEIILNKAELNYKGFPIVLKDYVDLALKTGGSIYVEGKEFKTKDELLSLPTKRLTDQ</sequence>
<proteinExistence type="predicted"/>
<reference evidence="1 2" key="1">
    <citation type="submission" date="2020-04" db="EMBL/GenBank/DDBJ databases">
        <title>Flammeovirga sp. SR4, a novel species isolated from seawater.</title>
        <authorList>
            <person name="Wang X."/>
        </authorList>
    </citation>
    <scope>NUCLEOTIDE SEQUENCE [LARGE SCALE GENOMIC DNA]</scope>
    <source>
        <strain evidence="1 2">ATCC 23126</strain>
    </source>
</reference>
<evidence type="ECO:0000313" key="2">
    <source>
        <dbReference type="Proteomes" id="UP000576082"/>
    </source>
</evidence>
<dbReference type="RefSeq" id="WP_169660445.1">
    <property type="nucleotide sequence ID" value="NZ_JABANE010000146.1"/>
</dbReference>
<name>A0A7X9XCV9_9BACT</name>